<dbReference type="PANTHER" id="PTHR19957">
    <property type="entry name" value="SYNTAXIN"/>
    <property type="match status" value="1"/>
</dbReference>
<dbReference type="AlphaFoldDB" id="A0A0M3JXJ6"/>
<dbReference type="PROSITE" id="PS50192">
    <property type="entry name" value="T_SNARE"/>
    <property type="match status" value="1"/>
</dbReference>
<reference evidence="8" key="1">
    <citation type="submission" date="2017-02" db="UniProtKB">
        <authorList>
            <consortium name="WormBaseParasite"/>
        </authorList>
    </citation>
    <scope>IDENTIFICATION</scope>
</reference>
<evidence type="ECO:0000256" key="4">
    <source>
        <dbReference type="SAM" id="Phobius"/>
    </source>
</evidence>
<keyword evidence="7" id="KW-1185">Reference proteome</keyword>
<keyword evidence="4" id="KW-1133">Transmembrane helix</keyword>
<dbReference type="InterPro" id="IPR010989">
    <property type="entry name" value="SNARE"/>
</dbReference>
<dbReference type="PANTHER" id="PTHR19957:SF113">
    <property type="entry name" value="SYNTAXIN-2-RELATED"/>
    <property type="match status" value="1"/>
</dbReference>
<dbReference type="EMBL" id="UYRR01031207">
    <property type="protein sequence ID" value="VDK47614.1"/>
    <property type="molecule type" value="Genomic_DNA"/>
</dbReference>
<evidence type="ECO:0000256" key="2">
    <source>
        <dbReference type="ARBA" id="ARBA00022775"/>
    </source>
</evidence>
<feature type="domain" description="T-SNARE coiled-coil homology" evidence="5">
    <location>
        <begin position="257"/>
        <end position="286"/>
    </location>
</feature>
<dbReference type="GO" id="GO:0006906">
    <property type="term" value="P:vesicle fusion"/>
    <property type="evidence" value="ECO:0007669"/>
    <property type="project" value="TreeGrafter"/>
</dbReference>
<dbReference type="GO" id="GO:0005886">
    <property type="term" value="C:plasma membrane"/>
    <property type="evidence" value="ECO:0007669"/>
    <property type="project" value="TreeGrafter"/>
</dbReference>
<keyword evidence="3" id="KW-0175">Coiled coil</keyword>
<reference evidence="6 7" key="2">
    <citation type="submission" date="2018-11" db="EMBL/GenBank/DDBJ databases">
        <authorList>
            <consortium name="Pathogen Informatics"/>
        </authorList>
    </citation>
    <scope>NUCLEOTIDE SEQUENCE [LARGE SCALE GENOMIC DNA]</scope>
</reference>
<evidence type="ECO:0000313" key="8">
    <source>
        <dbReference type="WBParaSite" id="ASIM_0001307601-mRNA-1"/>
    </source>
</evidence>
<evidence type="ECO:0000256" key="3">
    <source>
        <dbReference type="SAM" id="Coils"/>
    </source>
</evidence>
<dbReference type="GO" id="GO:0005484">
    <property type="term" value="F:SNAP receptor activity"/>
    <property type="evidence" value="ECO:0007669"/>
    <property type="project" value="TreeGrafter"/>
</dbReference>
<feature type="transmembrane region" description="Helical" evidence="4">
    <location>
        <begin position="298"/>
        <end position="322"/>
    </location>
</feature>
<keyword evidence="2" id="KW-0532">Neurotransmitter transport</keyword>
<dbReference type="InterPro" id="IPR000727">
    <property type="entry name" value="T_SNARE_dom"/>
</dbReference>
<dbReference type="GO" id="GO:0012505">
    <property type="term" value="C:endomembrane system"/>
    <property type="evidence" value="ECO:0007669"/>
    <property type="project" value="TreeGrafter"/>
</dbReference>
<dbReference type="Pfam" id="PF00804">
    <property type="entry name" value="Syntaxin"/>
    <property type="match status" value="1"/>
</dbReference>
<dbReference type="SUPFAM" id="SSF47661">
    <property type="entry name" value="t-snare proteins"/>
    <property type="match status" value="1"/>
</dbReference>
<keyword evidence="4" id="KW-0812">Transmembrane</keyword>
<protein>
    <submittedName>
        <fullName evidence="8">Putative syntaxin-2 (inferred by orthology to a C. elegans protein)</fullName>
    </submittedName>
</protein>
<dbReference type="Gene3D" id="1.20.58.70">
    <property type="match status" value="1"/>
</dbReference>
<dbReference type="Proteomes" id="UP000267096">
    <property type="component" value="Unassembled WGS sequence"/>
</dbReference>
<dbReference type="Gene3D" id="1.20.5.110">
    <property type="match status" value="1"/>
</dbReference>
<dbReference type="GO" id="GO:0031201">
    <property type="term" value="C:SNARE complex"/>
    <property type="evidence" value="ECO:0007669"/>
    <property type="project" value="TreeGrafter"/>
</dbReference>
<evidence type="ECO:0000256" key="1">
    <source>
        <dbReference type="ARBA" id="ARBA00009063"/>
    </source>
</evidence>
<evidence type="ECO:0000313" key="7">
    <source>
        <dbReference type="Proteomes" id="UP000267096"/>
    </source>
</evidence>
<organism evidence="8">
    <name type="scientific">Anisakis simplex</name>
    <name type="common">Herring worm</name>
    <dbReference type="NCBI Taxonomy" id="6269"/>
    <lineage>
        <taxon>Eukaryota</taxon>
        <taxon>Metazoa</taxon>
        <taxon>Ecdysozoa</taxon>
        <taxon>Nematoda</taxon>
        <taxon>Chromadorea</taxon>
        <taxon>Rhabditida</taxon>
        <taxon>Spirurina</taxon>
        <taxon>Ascaridomorpha</taxon>
        <taxon>Ascaridoidea</taxon>
        <taxon>Anisakidae</taxon>
        <taxon>Anisakis</taxon>
        <taxon>Anisakis simplex complex</taxon>
    </lineage>
</organism>
<accession>A0A0M3JXJ6</accession>
<dbReference type="InterPro" id="IPR045242">
    <property type="entry name" value="Syntaxin"/>
</dbReference>
<dbReference type="SMART" id="SM00503">
    <property type="entry name" value="SynN"/>
    <property type="match status" value="1"/>
</dbReference>
<dbReference type="GO" id="GO:0006887">
    <property type="term" value="P:exocytosis"/>
    <property type="evidence" value="ECO:0007669"/>
    <property type="project" value="TreeGrafter"/>
</dbReference>
<feature type="coiled-coil region" evidence="3">
    <location>
        <begin position="36"/>
        <end position="63"/>
    </location>
</feature>
<dbReference type="GO" id="GO:0006886">
    <property type="term" value="P:intracellular protein transport"/>
    <property type="evidence" value="ECO:0007669"/>
    <property type="project" value="TreeGrafter"/>
</dbReference>
<evidence type="ECO:0000313" key="6">
    <source>
        <dbReference type="EMBL" id="VDK47614.1"/>
    </source>
</evidence>
<dbReference type="OrthoDB" id="10255013at2759"/>
<dbReference type="GO" id="GO:0000149">
    <property type="term" value="F:SNARE binding"/>
    <property type="evidence" value="ECO:0007669"/>
    <property type="project" value="TreeGrafter"/>
</dbReference>
<dbReference type="InterPro" id="IPR006011">
    <property type="entry name" value="Syntaxin_N"/>
</dbReference>
<keyword evidence="4" id="KW-0472">Membrane</keyword>
<dbReference type="WBParaSite" id="ASIM_0001307601-mRNA-1">
    <property type="protein sequence ID" value="ASIM_0001307601-mRNA-1"/>
    <property type="gene ID" value="ASIM_0001307601"/>
</dbReference>
<proteinExistence type="inferred from homology"/>
<name>A0A0M3JXJ6_ANISI</name>
<comment type="similarity">
    <text evidence="1">Belongs to the syntaxin family.</text>
</comment>
<dbReference type="GO" id="GO:0006836">
    <property type="term" value="P:neurotransmitter transport"/>
    <property type="evidence" value="ECO:0007669"/>
    <property type="project" value="UniProtKB-KW"/>
</dbReference>
<gene>
    <name evidence="6" type="ORF">ASIM_LOCUS12542</name>
</gene>
<dbReference type="GO" id="GO:0048278">
    <property type="term" value="P:vesicle docking"/>
    <property type="evidence" value="ECO:0007669"/>
    <property type="project" value="TreeGrafter"/>
</dbReference>
<evidence type="ECO:0000259" key="5">
    <source>
        <dbReference type="PROSITE" id="PS50192"/>
    </source>
</evidence>
<keyword evidence="2" id="KW-0813">Transport</keyword>
<sequence>MIRDRSSEFRRKAQENVFDGLDVLEGGPSSGSSDLKNDFFNEIDEIRRLIENLVDDIMKLRQQQSSMLSKPIIDTSDKEILNESIRAIQHRSALLRPKLIKMKQDYESSSKSASNSNVNSRIRKYHIEALMKKFSDALQLFNEAQNDYRRRIAGRLKRQLDLAGENWTDAEVEEMIDSKSMQIFHRTATTAIMRSVLNDVESRHNEIMRIESNIKDLNDMYNDIAFMIQNQHWFRRLQEYSLISGKQYDAIRSSDRSKGESIDRIDKNVEDTVYIVEAGRKEAHKALEHKKSVISKKIYCTFLCILVTVLIIVIIIVLSVVLGRK</sequence>